<dbReference type="EMBL" id="JAZDWU010000003">
    <property type="protein sequence ID" value="KAL0008763.1"/>
    <property type="molecule type" value="Genomic_DNA"/>
</dbReference>
<evidence type="ECO:0000313" key="3">
    <source>
        <dbReference type="EMBL" id="KAL0008763.1"/>
    </source>
</evidence>
<gene>
    <name evidence="3" type="ORF">SO802_010265</name>
</gene>
<dbReference type="AlphaFoldDB" id="A0AAW2DDS2"/>
<reference evidence="3 4" key="1">
    <citation type="submission" date="2024-01" db="EMBL/GenBank/DDBJ databases">
        <title>A telomere-to-telomere, gap-free genome of sweet tea (Lithocarpus litseifolius).</title>
        <authorList>
            <person name="Zhou J."/>
        </authorList>
    </citation>
    <scope>NUCLEOTIDE SEQUENCE [LARGE SCALE GENOMIC DNA]</scope>
    <source>
        <strain evidence="3">Zhou-2022a</strain>
        <tissue evidence="3">Leaf</tissue>
    </source>
</reference>
<keyword evidence="4" id="KW-1185">Reference proteome</keyword>
<name>A0AAW2DDS2_9ROSI</name>
<proteinExistence type="predicted"/>
<organism evidence="3 4">
    <name type="scientific">Lithocarpus litseifolius</name>
    <dbReference type="NCBI Taxonomy" id="425828"/>
    <lineage>
        <taxon>Eukaryota</taxon>
        <taxon>Viridiplantae</taxon>
        <taxon>Streptophyta</taxon>
        <taxon>Embryophyta</taxon>
        <taxon>Tracheophyta</taxon>
        <taxon>Spermatophyta</taxon>
        <taxon>Magnoliopsida</taxon>
        <taxon>eudicotyledons</taxon>
        <taxon>Gunneridae</taxon>
        <taxon>Pentapetalae</taxon>
        <taxon>rosids</taxon>
        <taxon>fabids</taxon>
        <taxon>Fagales</taxon>
        <taxon>Fagaceae</taxon>
        <taxon>Lithocarpus</taxon>
    </lineage>
</organism>
<feature type="compositionally biased region" description="Basic and acidic residues" evidence="2">
    <location>
        <begin position="39"/>
        <end position="48"/>
    </location>
</feature>
<feature type="region of interest" description="Disordered" evidence="2">
    <location>
        <begin position="247"/>
        <end position="293"/>
    </location>
</feature>
<keyword evidence="1" id="KW-0175">Coiled coil</keyword>
<feature type="coiled-coil region" evidence="1">
    <location>
        <begin position="152"/>
        <end position="211"/>
    </location>
</feature>
<evidence type="ECO:0000256" key="1">
    <source>
        <dbReference type="SAM" id="Coils"/>
    </source>
</evidence>
<feature type="region of interest" description="Disordered" evidence="2">
    <location>
        <begin position="1"/>
        <end position="58"/>
    </location>
</feature>
<comment type="caution">
    <text evidence="3">The sequence shown here is derived from an EMBL/GenBank/DDBJ whole genome shotgun (WGS) entry which is preliminary data.</text>
</comment>
<accession>A0AAW2DDS2</accession>
<sequence length="293" mass="32655">MDDTRRRAIIKQQASAKKKQEGGQPSKGTGSAHSSTKRKQPEKSDRLPKKPKTVPEPVVGLKAEAKKAIGFQEGPFVTEKLPILLRKDSKYVLEQLSSIITANDYEDLSNHATEAMGEIGLFGIAQVMLMMKGLMGRCLNHETALDCVRAKAKVTEEELAELKAWKGELEKQTEVLQQVFEDKEGEIKTVKDQLRQAKEDAVREYRNFEAYLTELGDIFVNGFDDCLRQAQTSVQPIHFESTEDLFADDAPVDDPHVDGDSAPNKAPQSVEGDARQPDVVPILEERNEENPPV</sequence>
<protein>
    <submittedName>
        <fullName evidence="3">Uncharacterized protein</fullName>
    </submittedName>
</protein>
<dbReference type="Proteomes" id="UP001459277">
    <property type="component" value="Unassembled WGS sequence"/>
</dbReference>
<feature type="compositionally biased region" description="Basic and acidic residues" evidence="2">
    <location>
        <begin position="283"/>
        <end position="293"/>
    </location>
</feature>
<evidence type="ECO:0000256" key="2">
    <source>
        <dbReference type="SAM" id="MobiDB-lite"/>
    </source>
</evidence>
<evidence type="ECO:0000313" key="4">
    <source>
        <dbReference type="Proteomes" id="UP001459277"/>
    </source>
</evidence>